<organism evidence="3 4">
    <name type="scientific">Mycena maculata</name>
    <dbReference type="NCBI Taxonomy" id="230809"/>
    <lineage>
        <taxon>Eukaryota</taxon>
        <taxon>Fungi</taxon>
        <taxon>Dikarya</taxon>
        <taxon>Basidiomycota</taxon>
        <taxon>Agaricomycotina</taxon>
        <taxon>Agaricomycetes</taxon>
        <taxon>Agaricomycetidae</taxon>
        <taxon>Agaricales</taxon>
        <taxon>Marasmiineae</taxon>
        <taxon>Mycenaceae</taxon>
        <taxon>Mycena</taxon>
    </lineage>
</organism>
<protein>
    <recommendedName>
        <fullName evidence="2">AAA-ATPase-like domain-containing protein</fullName>
    </recommendedName>
</protein>
<evidence type="ECO:0000259" key="2">
    <source>
        <dbReference type="Pfam" id="PF09820"/>
    </source>
</evidence>
<comment type="caution">
    <text evidence="3">The sequence shown here is derived from an EMBL/GenBank/DDBJ whole genome shotgun (WGS) entry which is preliminary data.</text>
</comment>
<feature type="domain" description="AAA-ATPase-like" evidence="2">
    <location>
        <begin position="120"/>
        <end position="329"/>
    </location>
</feature>
<feature type="compositionally biased region" description="Low complexity" evidence="1">
    <location>
        <begin position="41"/>
        <end position="53"/>
    </location>
</feature>
<dbReference type="EMBL" id="JARJLG010000134">
    <property type="protein sequence ID" value="KAJ7739021.1"/>
    <property type="molecule type" value="Genomic_DNA"/>
</dbReference>
<reference evidence="3" key="1">
    <citation type="submission" date="2023-03" db="EMBL/GenBank/DDBJ databases">
        <title>Massive genome expansion in bonnet fungi (Mycena s.s.) driven by repeated elements and novel gene families across ecological guilds.</title>
        <authorList>
            <consortium name="Lawrence Berkeley National Laboratory"/>
            <person name="Harder C.B."/>
            <person name="Miyauchi S."/>
            <person name="Viragh M."/>
            <person name="Kuo A."/>
            <person name="Thoen E."/>
            <person name="Andreopoulos B."/>
            <person name="Lu D."/>
            <person name="Skrede I."/>
            <person name="Drula E."/>
            <person name="Henrissat B."/>
            <person name="Morin E."/>
            <person name="Kohler A."/>
            <person name="Barry K."/>
            <person name="LaButti K."/>
            <person name="Morin E."/>
            <person name="Salamov A."/>
            <person name="Lipzen A."/>
            <person name="Mereny Z."/>
            <person name="Hegedus B."/>
            <person name="Baldrian P."/>
            <person name="Stursova M."/>
            <person name="Weitz H."/>
            <person name="Taylor A."/>
            <person name="Grigoriev I.V."/>
            <person name="Nagy L.G."/>
            <person name="Martin F."/>
            <person name="Kauserud H."/>
        </authorList>
    </citation>
    <scope>NUCLEOTIDE SEQUENCE</scope>
    <source>
        <strain evidence="3">CBHHK188m</strain>
    </source>
</reference>
<dbReference type="InterPro" id="IPR018631">
    <property type="entry name" value="AAA-ATPase-like_dom"/>
</dbReference>
<feature type="compositionally biased region" description="Acidic residues" evidence="1">
    <location>
        <begin position="62"/>
        <end position="72"/>
    </location>
</feature>
<keyword evidence="4" id="KW-1185">Reference proteome</keyword>
<evidence type="ECO:0000313" key="4">
    <source>
        <dbReference type="Proteomes" id="UP001215280"/>
    </source>
</evidence>
<dbReference type="Pfam" id="PF09820">
    <property type="entry name" value="AAA-ATPase_like"/>
    <property type="match status" value="1"/>
</dbReference>
<accession>A0AAD7MZK3</accession>
<sequence length="704" mass="78233">MATESLDELVILEIRDGHASGLLVKPLHSVSKTHGDAFDATSSPPSTPSTGSTRSKRHWLWSDDEDSSSDGEPDQKRKRGSLSPISLGTSSGRPSLTGSDHRLRLPRFRDKFLDLRDRLGPSFVDKTESLSQLPDQFRYLLLRPPKFGKTAFLSALIHFYDIHGAEQFTERFGALAVATATGAPRVIPRHNQHLCLYLTLADIYVHVDIEELASNLATHFFAELQVFLVRYAAELKLSDPRTYLMDEADDVFGRVFDVVKASGHTLFVSIDAYDALLLPRSFAFLHYPMMQKHVGQRDIEHLLDSCLWGPLLAGSEVIDKLFVTGTLSFQSPAFKNLHLSAPNLPLCCGFTEQEALQFARSILDETAPEKADLHRLCGDYLFSSHAAGTGFDEPVLHPQRLISRISEISSGQPQDNDYSFQLLTDLLQLLPAESDVPNAATLNGLVELLATGAVEVDGPLDATIDLDGSSVSWSALYHAGALTYDPGSMSTLRVASSEVLSLIHSHIDDLVNERHELGNTCLTTLYNYDLQGDPNPFLELLSVVLRDQMQRSLGKTHEPDLRGILELVIRNSHCAPDERPIDFILLPADVTCVPIAVYRPNVIQQWELKTLTLLGMWRATNLNDEEPTVEALQKLHEELTHDVDDQLLARPYRVWSPSLNAMETVVVGSFFDPEPENPQFIAVGGARVLRRQRPDYKSTPLTPP</sequence>
<dbReference type="PANTHER" id="PTHR34825">
    <property type="entry name" value="CONSERVED PROTEIN, WITH A WEAK D-GALACTARATE DEHYDRATASE/ALTRONATE HYDROLASE DOMAIN"/>
    <property type="match status" value="1"/>
</dbReference>
<gene>
    <name evidence="3" type="ORF">DFH07DRAFT_1064447</name>
</gene>
<feature type="compositionally biased region" description="Polar residues" evidence="1">
    <location>
        <begin position="83"/>
        <end position="98"/>
    </location>
</feature>
<dbReference type="AlphaFoldDB" id="A0AAD7MZK3"/>
<evidence type="ECO:0000256" key="1">
    <source>
        <dbReference type="SAM" id="MobiDB-lite"/>
    </source>
</evidence>
<dbReference type="Proteomes" id="UP001215280">
    <property type="component" value="Unassembled WGS sequence"/>
</dbReference>
<name>A0AAD7MZK3_9AGAR</name>
<feature type="region of interest" description="Disordered" evidence="1">
    <location>
        <begin position="35"/>
        <end position="101"/>
    </location>
</feature>
<dbReference type="PANTHER" id="PTHR34825:SF1">
    <property type="entry name" value="AAA-ATPASE-LIKE DOMAIN-CONTAINING PROTEIN"/>
    <property type="match status" value="1"/>
</dbReference>
<proteinExistence type="predicted"/>
<evidence type="ECO:0000313" key="3">
    <source>
        <dbReference type="EMBL" id="KAJ7739021.1"/>
    </source>
</evidence>